<evidence type="ECO:0000256" key="4">
    <source>
        <dbReference type="PROSITE-ProRule" id="PRU00134"/>
    </source>
</evidence>
<dbReference type="Gene3D" id="1.10.220.160">
    <property type="match status" value="1"/>
</dbReference>
<sequence>MSGGTCEVCGNAANQRCAKCHQTNYCSKDHQRQHWKVHRLQCSPYRVCQNEVLGRYLEASRDIQPGEVIMKDTPLVLGPRQVTVAVCLGCFSPVTGSYTCTQCGWPMCGAQCQKSPLHIPECQLSRERGSKIQVSKFGEENQMYECITPLRCLWLRDRDCNQWATLMQMESHLEQRRGTEIHDLNQVNVVDFIQRYLNVHSFTDEEVQNVCGIIDVNGFEIPAQATALIGLYGKACLLEHNCIPNTTRTFDAQLNIVIRAAVMITKGSHIATSYTDPMWGTADRQMHLRTTKYFGCECERCKDPTELGTHLSSLRCGQCSGGAVLPSPSPLHPHLWCCVSCQATLPLHQVNAYLKQTGEKLVTLKDNPIAASESYLKSTSTRLHENHYYRSDVKLALAQMYGHRGGDGRQQQNLLCDLSKDTLERKERLCREVLALADVLCPGESRLRALLLYELQSVWREQQRRLPRKLRNSPKSKTLLQECEGALKVASKVLQREAPLQDEYQLGLQAETELHELSSLITKLFR</sequence>
<evidence type="ECO:0000313" key="7">
    <source>
        <dbReference type="EMBL" id="KAK4307247.1"/>
    </source>
</evidence>
<dbReference type="InterPro" id="IPR001214">
    <property type="entry name" value="SET_dom"/>
</dbReference>
<evidence type="ECO:0000313" key="8">
    <source>
        <dbReference type="Proteomes" id="UP001292094"/>
    </source>
</evidence>
<keyword evidence="2 4" id="KW-0863">Zinc-finger</keyword>
<dbReference type="AlphaFoldDB" id="A0AAE1U2J3"/>
<organism evidence="7 8">
    <name type="scientific">Petrolisthes manimaculis</name>
    <dbReference type="NCBI Taxonomy" id="1843537"/>
    <lineage>
        <taxon>Eukaryota</taxon>
        <taxon>Metazoa</taxon>
        <taxon>Ecdysozoa</taxon>
        <taxon>Arthropoda</taxon>
        <taxon>Crustacea</taxon>
        <taxon>Multicrustacea</taxon>
        <taxon>Malacostraca</taxon>
        <taxon>Eumalacostraca</taxon>
        <taxon>Eucarida</taxon>
        <taxon>Decapoda</taxon>
        <taxon>Pleocyemata</taxon>
        <taxon>Anomura</taxon>
        <taxon>Galatheoidea</taxon>
        <taxon>Porcellanidae</taxon>
        <taxon>Petrolisthes</taxon>
    </lineage>
</organism>
<dbReference type="Gene3D" id="2.170.270.10">
    <property type="entry name" value="SET domain"/>
    <property type="match status" value="1"/>
</dbReference>
<dbReference type="Gene3D" id="6.10.140.2220">
    <property type="match status" value="2"/>
</dbReference>
<dbReference type="PANTHER" id="PTHR46455:SF4">
    <property type="entry name" value="GH11294P"/>
    <property type="match status" value="1"/>
</dbReference>
<feature type="domain" description="SET" evidence="5">
    <location>
        <begin position="35"/>
        <end position="275"/>
    </location>
</feature>
<reference evidence="7" key="1">
    <citation type="submission" date="2023-11" db="EMBL/GenBank/DDBJ databases">
        <title>Genome assemblies of two species of porcelain crab, Petrolisthes cinctipes and Petrolisthes manimaculis (Anomura: Porcellanidae).</title>
        <authorList>
            <person name="Angst P."/>
        </authorList>
    </citation>
    <scope>NUCLEOTIDE SEQUENCE</scope>
    <source>
        <strain evidence="7">PB745_02</strain>
        <tissue evidence="7">Gill</tissue>
    </source>
</reference>
<dbReference type="GO" id="GO:0008270">
    <property type="term" value="F:zinc ion binding"/>
    <property type="evidence" value="ECO:0007669"/>
    <property type="project" value="UniProtKB-KW"/>
</dbReference>
<protein>
    <recommendedName>
        <fullName evidence="9">Protein msta</fullName>
    </recommendedName>
</protein>
<evidence type="ECO:0000256" key="1">
    <source>
        <dbReference type="ARBA" id="ARBA00022723"/>
    </source>
</evidence>
<dbReference type="PROSITE" id="PS50865">
    <property type="entry name" value="ZF_MYND_2"/>
    <property type="match status" value="1"/>
</dbReference>
<dbReference type="Pfam" id="PF01753">
    <property type="entry name" value="zf-MYND"/>
    <property type="match status" value="1"/>
</dbReference>
<evidence type="ECO:0008006" key="9">
    <source>
        <dbReference type="Google" id="ProtNLM"/>
    </source>
</evidence>
<proteinExistence type="predicted"/>
<keyword evidence="3" id="KW-0862">Zinc</keyword>
<feature type="domain" description="MYND-type" evidence="6">
    <location>
        <begin position="6"/>
        <end position="42"/>
    </location>
</feature>
<dbReference type="SUPFAM" id="SSF144232">
    <property type="entry name" value="HIT/MYND zinc finger-like"/>
    <property type="match status" value="1"/>
</dbReference>
<dbReference type="GO" id="GO:0008170">
    <property type="term" value="F:N-methyltransferase activity"/>
    <property type="evidence" value="ECO:0007669"/>
    <property type="project" value="UniProtKB-ARBA"/>
</dbReference>
<evidence type="ECO:0000259" key="6">
    <source>
        <dbReference type="PROSITE" id="PS50865"/>
    </source>
</evidence>
<dbReference type="InterPro" id="IPR046341">
    <property type="entry name" value="SET_dom_sf"/>
</dbReference>
<dbReference type="CDD" id="cd20071">
    <property type="entry name" value="SET_SMYD"/>
    <property type="match status" value="1"/>
</dbReference>
<dbReference type="PANTHER" id="PTHR46455">
    <property type="entry name" value="SET AND MYND DOMAIN CONTAINING, ARTHROPOD-SPECIFIC, MEMBER 4, ISOFORM A"/>
    <property type="match status" value="1"/>
</dbReference>
<gene>
    <name evidence="7" type="ORF">Pmani_020960</name>
</gene>
<dbReference type="GO" id="GO:0008757">
    <property type="term" value="F:S-adenosylmethionine-dependent methyltransferase activity"/>
    <property type="evidence" value="ECO:0007669"/>
    <property type="project" value="UniProtKB-ARBA"/>
</dbReference>
<dbReference type="InterPro" id="IPR002893">
    <property type="entry name" value="Znf_MYND"/>
</dbReference>
<evidence type="ECO:0000256" key="3">
    <source>
        <dbReference type="ARBA" id="ARBA00022833"/>
    </source>
</evidence>
<dbReference type="EMBL" id="JAWZYT010002018">
    <property type="protein sequence ID" value="KAK4307247.1"/>
    <property type="molecule type" value="Genomic_DNA"/>
</dbReference>
<dbReference type="PROSITE" id="PS01360">
    <property type="entry name" value="ZF_MYND_1"/>
    <property type="match status" value="1"/>
</dbReference>
<comment type="caution">
    <text evidence="7">The sequence shown here is derived from an EMBL/GenBank/DDBJ whole genome shotgun (WGS) entry which is preliminary data.</text>
</comment>
<dbReference type="InterPro" id="IPR053010">
    <property type="entry name" value="SET_SmydA-8"/>
</dbReference>
<keyword evidence="8" id="KW-1185">Reference proteome</keyword>
<evidence type="ECO:0000259" key="5">
    <source>
        <dbReference type="PROSITE" id="PS50280"/>
    </source>
</evidence>
<evidence type="ECO:0000256" key="2">
    <source>
        <dbReference type="ARBA" id="ARBA00022771"/>
    </source>
</evidence>
<keyword evidence="1" id="KW-0479">Metal-binding</keyword>
<accession>A0AAE1U2J3</accession>
<dbReference type="Proteomes" id="UP001292094">
    <property type="component" value="Unassembled WGS sequence"/>
</dbReference>
<dbReference type="SUPFAM" id="SSF82199">
    <property type="entry name" value="SET domain"/>
    <property type="match status" value="1"/>
</dbReference>
<name>A0AAE1U2J3_9EUCA</name>
<dbReference type="PROSITE" id="PS50280">
    <property type="entry name" value="SET"/>
    <property type="match status" value="1"/>
</dbReference>
<dbReference type="GO" id="GO:0008276">
    <property type="term" value="F:protein methyltransferase activity"/>
    <property type="evidence" value="ECO:0007669"/>
    <property type="project" value="UniProtKB-ARBA"/>
</dbReference>